<evidence type="ECO:0000256" key="1">
    <source>
        <dbReference type="SAM" id="MobiDB-lite"/>
    </source>
</evidence>
<sequence>MTDRYPRRTEFPDVDAPAIRHCLNDRIADARHERVPPVPGDGRATPPAKTDLWPEAI</sequence>
<keyword evidence="3" id="KW-1185">Reference proteome</keyword>
<dbReference type="EMBL" id="AAYA01000003">
    <property type="protein sequence ID" value="EBA09103.1"/>
    <property type="molecule type" value="Genomic_DNA"/>
</dbReference>
<dbReference type="Proteomes" id="UP000005713">
    <property type="component" value="Unassembled WGS sequence"/>
</dbReference>
<evidence type="ECO:0000313" key="3">
    <source>
        <dbReference type="Proteomes" id="UP000005713"/>
    </source>
</evidence>
<reference evidence="2 3" key="1">
    <citation type="submission" date="2006-06" db="EMBL/GenBank/DDBJ databases">
        <authorList>
            <person name="Moran M.A."/>
            <person name="Ferriera S."/>
            <person name="Johnson J."/>
            <person name="Kravitz S."/>
            <person name="Beeson K."/>
            <person name="Sutton G."/>
            <person name="Rogers Y.-H."/>
            <person name="Friedman R."/>
            <person name="Frazier M."/>
            <person name="Venter J.C."/>
        </authorList>
    </citation>
    <scope>NUCLEOTIDE SEQUENCE [LARGE SCALE GENOMIC DNA]</scope>
    <source>
        <strain evidence="2 3">E-37</strain>
    </source>
</reference>
<accession>A3JZY8</accession>
<protein>
    <submittedName>
        <fullName evidence="2">Uncharacterized protein</fullName>
    </submittedName>
</protein>
<dbReference type="AlphaFoldDB" id="A3JZY8"/>
<name>A3JZY8_SAGS3</name>
<gene>
    <name evidence="2" type="ORF">SSE37_22714</name>
</gene>
<feature type="region of interest" description="Disordered" evidence="1">
    <location>
        <begin position="30"/>
        <end position="57"/>
    </location>
</feature>
<comment type="caution">
    <text evidence="2">The sequence shown here is derived from an EMBL/GenBank/DDBJ whole genome shotgun (WGS) entry which is preliminary data.</text>
</comment>
<dbReference type="RefSeq" id="WP_005856480.1">
    <property type="nucleotide sequence ID" value="NZ_AAYA01000003.1"/>
</dbReference>
<organism evidence="2 3">
    <name type="scientific">Sagittula stellata (strain ATCC 700073 / DSM 11524 / E-37)</name>
    <dbReference type="NCBI Taxonomy" id="388399"/>
    <lineage>
        <taxon>Bacteria</taxon>
        <taxon>Pseudomonadati</taxon>
        <taxon>Pseudomonadota</taxon>
        <taxon>Alphaproteobacteria</taxon>
        <taxon>Rhodobacterales</taxon>
        <taxon>Roseobacteraceae</taxon>
        <taxon>Sagittula</taxon>
    </lineage>
</organism>
<evidence type="ECO:0000313" key="2">
    <source>
        <dbReference type="EMBL" id="EBA09103.1"/>
    </source>
</evidence>
<dbReference type="OrthoDB" id="5438043at2"/>
<proteinExistence type="predicted"/>